<proteinExistence type="predicted"/>
<sequence length="9" mass="1204">MLTRDEQRR</sequence>
<accession>A0AAV0LW30</accession>
<evidence type="ECO:0000313" key="1">
    <source>
        <dbReference type="EMBL" id="CAI0438683.1"/>
    </source>
</evidence>
<keyword evidence="2" id="KW-1185">Reference proteome</keyword>
<gene>
    <name evidence="1" type="ORF">LITE_LOCUS25884</name>
</gene>
<protein>
    <submittedName>
        <fullName evidence="1">Uncharacterized protein</fullName>
    </submittedName>
</protein>
<dbReference type="EMBL" id="CAMGYJ010000006">
    <property type="protein sequence ID" value="CAI0438683.1"/>
    <property type="molecule type" value="Genomic_DNA"/>
</dbReference>
<evidence type="ECO:0000313" key="2">
    <source>
        <dbReference type="Proteomes" id="UP001154282"/>
    </source>
</evidence>
<reference evidence="1" key="1">
    <citation type="submission" date="2022-08" db="EMBL/GenBank/DDBJ databases">
        <authorList>
            <person name="Gutierrez-Valencia J."/>
        </authorList>
    </citation>
    <scope>NUCLEOTIDE SEQUENCE</scope>
</reference>
<organism evidence="1 2">
    <name type="scientific">Linum tenue</name>
    <dbReference type="NCBI Taxonomy" id="586396"/>
    <lineage>
        <taxon>Eukaryota</taxon>
        <taxon>Viridiplantae</taxon>
        <taxon>Streptophyta</taxon>
        <taxon>Embryophyta</taxon>
        <taxon>Tracheophyta</taxon>
        <taxon>Spermatophyta</taxon>
        <taxon>Magnoliopsida</taxon>
        <taxon>eudicotyledons</taxon>
        <taxon>Gunneridae</taxon>
        <taxon>Pentapetalae</taxon>
        <taxon>rosids</taxon>
        <taxon>fabids</taxon>
        <taxon>Malpighiales</taxon>
        <taxon>Linaceae</taxon>
        <taxon>Linum</taxon>
    </lineage>
</organism>
<comment type="caution">
    <text evidence="1">The sequence shown here is derived from an EMBL/GenBank/DDBJ whole genome shotgun (WGS) entry which is preliminary data.</text>
</comment>
<dbReference type="Proteomes" id="UP001154282">
    <property type="component" value="Unassembled WGS sequence"/>
</dbReference>
<name>A0AAV0LW30_9ROSI</name>